<keyword evidence="10" id="KW-0411">Iron-sulfur</keyword>
<dbReference type="InterPro" id="IPR005273">
    <property type="entry name" value="Ura-DNA_glyco_family4"/>
</dbReference>
<dbReference type="GO" id="GO:0051539">
    <property type="term" value="F:4 iron, 4 sulfur cluster binding"/>
    <property type="evidence" value="ECO:0007669"/>
    <property type="project" value="UniProtKB-KW"/>
</dbReference>
<dbReference type="InterPro" id="IPR005122">
    <property type="entry name" value="Uracil-DNA_glycosylase-like"/>
</dbReference>
<evidence type="ECO:0000256" key="11">
    <source>
        <dbReference type="ARBA" id="ARBA00023204"/>
    </source>
</evidence>
<evidence type="ECO:0000259" key="13">
    <source>
        <dbReference type="SMART" id="SM00986"/>
    </source>
</evidence>
<dbReference type="Pfam" id="PF03167">
    <property type="entry name" value="UDG"/>
    <property type="match status" value="1"/>
</dbReference>
<evidence type="ECO:0000256" key="9">
    <source>
        <dbReference type="ARBA" id="ARBA00023004"/>
    </source>
</evidence>
<dbReference type="GO" id="GO:0046872">
    <property type="term" value="F:metal ion binding"/>
    <property type="evidence" value="ECO:0007669"/>
    <property type="project" value="UniProtKB-KW"/>
</dbReference>
<evidence type="ECO:0000256" key="3">
    <source>
        <dbReference type="ARBA" id="ARBA00012030"/>
    </source>
</evidence>
<evidence type="ECO:0000313" key="15">
    <source>
        <dbReference type="Proteomes" id="UP000294593"/>
    </source>
</evidence>
<feature type="domain" description="Uracil-DNA glycosylase-like" evidence="13">
    <location>
        <begin position="144"/>
        <end position="296"/>
    </location>
</feature>
<dbReference type="InterPro" id="IPR036895">
    <property type="entry name" value="Uracil-DNA_glycosylase-like_sf"/>
</dbReference>
<proteinExistence type="inferred from homology"/>
<sequence length="317" mass="33914">MRWTERQLAMLREMGVPPFWPTEPVAAAATVPVATPDAAPAEAAFSAPAAPAAALGAAARAPAAFAAAPQDAPRPQTSAQPPRTPPRTQLVVRPATPPAPAQAAEAILGPRPTGVDTMDWRTLRDTVASCQACGLCQSRTQTVFGTGHVQARWMLVGEAPGEQEDREGEPFVGRAGQLLDRMLAAVGLTRSEAPPEQQVYIANALKCRPPANRNPLPQEVAQCEPFLLRQMALVQPDLILAMGRFAVQSLLKTSEPIGKLRVRVHEVQGIPVVVTYHPAYLLRNPADKALVWDDLCRARELQLSRAAARSGTHSGPM</sequence>
<dbReference type="GO" id="GO:0006281">
    <property type="term" value="P:DNA repair"/>
    <property type="evidence" value="ECO:0007669"/>
    <property type="project" value="UniProtKB-KW"/>
</dbReference>
<feature type="compositionally biased region" description="Low complexity" evidence="12">
    <location>
        <begin position="65"/>
        <end position="75"/>
    </location>
</feature>
<organism evidence="14 15">
    <name type="scientific">Aquabacterium commune</name>
    <dbReference type="NCBI Taxonomy" id="70586"/>
    <lineage>
        <taxon>Bacteria</taxon>
        <taxon>Pseudomonadati</taxon>
        <taxon>Pseudomonadota</taxon>
        <taxon>Betaproteobacteria</taxon>
        <taxon>Burkholderiales</taxon>
        <taxon>Aquabacterium</taxon>
    </lineage>
</organism>
<keyword evidence="9" id="KW-0408">Iron</keyword>
<dbReference type="Gene3D" id="3.40.470.10">
    <property type="entry name" value="Uracil-DNA glycosylase-like domain"/>
    <property type="match status" value="1"/>
</dbReference>
<dbReference type="SMART" id="SM00987">
    <property type="entry name" value="UreE_C"/>
    <property type="match status" value="1"/>
</dbReference>
<evidence type="ECO:0000256" key="7">
    <source>
        <dbReference type="ARBA" id="ARBA00022763"/>
    </source>
</evidence>
<feature type="region of interest" description="Disordered" evidence="12">
    <location>
        <begin position="65"/>
        <end position="89"/>
    </location>
</feature>
<dbReference type="NCBIfam" id="TIGR00758">
    <property type="entry name" value="UDG_fam4"/>
    <property type="match status" value="1"/>
</dbReference>
<gene>
    <name evidence="14" type="ORF">EV672_107158</name>
</gene>
<dbReference type="RefSeq" id="WP_133609908.1">
    <property type="nucleotide sequence ID" value="NZ_SNXW01000007.1"/>
</dbReference>
<evidence type="ECO:0000256" key="4">
    <source>
        <dbReference type="ARBA" id="ARBA00019403"/>
    </source>
</evidence>
<dbReference type="GO" id="GO:0004844">
    <property type="term" value="F:uracil DNA N-glycosylase activity"/>
    <property type="evidence" value="ECO:0007669"/>
    <property type="project" value="UniProtKB-EC"/>
</dbReference>
<keyword evidence="8" id="KW-0378">Hydrolase</keyword>
<dbReference type="Proteomes" id="UP000294593">
    <property type="component" value="Unassembled WGS sequence"/>
</dbReference>
<protein>
    <recommendedName>
        <fullName evidence="4">Type-4 uracil-DNA glycosylase</fullName>
        <ecNumber evidence="3">3.2.2.27</ecNumber>
    </recommendedName>
</protein>
<comment type="catalytic activity">
    <reaction evidence="1">
        <text>Hydrolyzes single-stranded DNA or mismatched double-stranded DNA and polynucleotides, releasing free uracil.</text>
        <dbReference type="EC" id="3.2.2.27"/>
    </reaction>
</comment>
<evidence type="ECO:0000313" key="14">
    <source>
        <dbReference type="EMBL" id="TDP81727.1"/>
    </source>
</evidence>
<evidence type="ECO:0000256" key="12">
    <source>
        <dbReference type="SAM" id="MobiDB-lite"/>
    </source>
</evidence>
<evidence type="ECO:0000256" key="10">
    <source>
        <dbReference type="ARBA" id="ARBA00023014"/>
    </source>
</evidence>
<evidence type="ECO:0000256" key="2">
    <source>
        <dbReference type="ARBA" id="ARBA00006521"/>
    </source>
</evidence>
<dbReference type="OrthoDB" id="5290748at2"/>
<evidence type="ECO:0000256" key="5">
    <source>
        <dbReference type="ARBA" id="ARBA00022485"/>
    </source>
</evidence>
<comment type="caution">
    <text evidence="14">The sequence shown here is derived from an EMBL/GenBank/DDBJ whole genome shotgun (WGS) entry which is preliminary data.</text>
</comment>
<keyword evidence="6" id="KW-0479">Metal-binding</keyword>
<dbReference type="PANTHER" id="PTHR33693:SF1">
    <property type="entry name" value="TYPE-4 URACIL-DNA GLYCOSYLASE"/>
    <property type="match status" value="1"/>
</dbReference>
<reference evidence="14 15" key="1">
    <citation type="submission" date="2019-03" db="EMBL/GenBank/DDBJ databases">
        <title>Genomic Encyclopedia of Type Strains, Phase IV (KMG-IV): sequencing the most valuable type-strain genomes for metagenomic binning, comparative biology and taxonomic classification.</title>
        <authorList>
            <person name="Goeker M."/>
        </authorList>
    </citation>
    <scope>NUCLEOTIDE SEQUENCE [LARGE SCALE GENOMIC DNA]</scope>
    <source>
        <strain evidence="14 15">DSM 11901</strain>
    </source>
</reference>
<evidence type="ECO:0000256" key="1">
    <source>
        <dbReference type="ARBA" id="ARBA00001400"/>
    </source>
</evidence>
<dbReference type="InterPro" id="IPR051536">
    <property type="entry name" value="UDG_Type-4/5"/>
</dbReference>
<evidence type="ECO:0000256" key="8">
    <source>
        <dbReference type="ARBA" id="ARBA00022801"/>
    </source>
</evidence>
<dbReference type="SMART" id="SM00986">
    <property type="entry name" value="UDG"/>
    <property type="match status" value="1"/>
</dbReference>
<keyword evidence="11" id="KW-0234">DNA repair</keyword>
<dbReference type="SUPFAM" id="SSF52141">
    <property type="entry name" value="Uracil-DNA glycosylase-like"/>
    <property type="match status" value="1"/>
</dbReference>
<accession>A0A4R6R817</accession>
<name>A0A4R6R817_9BURK</name>
<dbReference type="CDD" id="cd10030">
    <property type="entry name" value="UDG-F4_TTUDGA_SPO1dp_like"/>
    <property type="match status" value="1"/>
</dbReference>
<keyword evidence="15" id="KW-1185">Reference proteome</keyword>
<dbReference type="AlphaFoldDB" id="A0A4R6R817"/>
<keyword evidence="7" id="KW-0227">DNA damage</keyword>
<keyword evidence="5" id="KW-0004">4Fe-4S</keyword>
<dbReference type="EMBL" id="SNXW01000007">
    <property type="protein sequence ID" value="TDP81727.1"/>
    <property type="molecule type" value="Genomic_DNA"/>
</dbReference>
<evidence type="ECO:0000256" key="6">
    <source>
        <dbReference type="ARBA" id="ARBA00022723"/>
    </source>
</evidence>
<dbReference type="PANTHER" id="PTHR33693">
    <property type="entry name" value="TYPE-5 URACIL-DNA GLYCOSYLASE"/>
    <property type="match status" value="1"/>
</dbReference>
<dbReference type="EC" id="3.2.2.27" evidence="3"/>
<comment type="similarity">
    <text evidence="2">Belongs to the uracil-DNA glycosylase (UDG) superfamily. Type 4 (UDGa) family.</text>
</comment>